<keyword evidence="2" id="KW-0143">Chaperone</keyword>
<dbReference type="GO" id="GO:0007021">
    <property type="term" value="P:tubulin complex assembly"/>
    <property type="evidence" value="ECO:0007669"/>
    <property type="project" value="TreeGrafter"/>
</dbReference>
<dbReference type="EMBL" id="RCML01001522">
    <property type="protein sequence ID" value="KAG2961977.1"/>
    <property type="molecule type" value="Genomic_DNA"/>
</dbReference>
<gene>
    <name evidence="4" type="ORF">PC117_g12921</name>
    <name evidence="5" type="ORF">PC118_g21674</name>
</gene>
<sequence>MFHDPYTNLSPAKCVFVSARRQPLSLSIMASPAPTSTGLESPEALARLNAAIMGERNPRGIPSAVFVDSVDTFMDACGVKNIEPLVGALQQMYSKYKFMETSLQKNRETFKRKIPDTQKDLDMVRHLIAKRDEGETLQTQFNLSDNVYAKASVDCNVGNVCIWLGAQIMVEYPYEEAQELLEKNVATATEKLAQIEEDLSFLRDQVITTEVNIARIFNHDVRRRRQEKDDKLVAELEAK</sequence>
<dbReference type="GO" id="GO:0007017">
    <property type="term" value="P:microtubule-based process"/>
    <property type="evidence" value="ECO:0007669"/>
    <property type="project" value="TreeGrafter"/>
</dbReference>
<protein>
    <recommendedName>
        <fullName evidence="7">Prefoldin subunit 3</fullName>
    </recommendedName>
</protein>
<name>A0A8T1EVE5_9STRA</name>
<proteinExistence type="inferred from homology"/>
<organism evidence="5 6">
    <name type="scientific">Phytophthora cactorum</name>
    <dbReference type="NCBI Taxonomy" id="29920"/>
    <lineage>
        <taxon>Eukaryota</taxon>
        <taxon>Sar</taxon>
        <taxon>Stramenopiles</taxon>
        <taxon>Oomycota</taxon>
        <taxon>Peronosporomycetes</taxon>
        <taxon>Peronosporales</taxon>
        <taxon>Peronosporaceae</taxon>
        <taxon>Phytophthora</taxon>
    </lineage>
</organism>
<dbReference type="GO" id="GO:0006457">
    <property type="term" value="P:protein folding"/>
    <property type="evidence" value="ECO:0007669"/>
    <property type="project" value="InterPro"/>
</dbReference>
<evidence type="ECO:0000256" key="1">
    <source>
        <dbReference type="ARBA" id="ARBA00010048"/>
    </source>
</evidence>
<dbReference type="GO" id="GO:0016272">
    <property type="term" value="C:prefoldin complex"/>
    <property type="evidence" value="ECO:0007669"/>
    <property type="project" value="InterPro"/>
</dbReference>
<keyword evidence="3" id="KW-0175">Coiled coil</keyword>
<comment type="similarity">
    <text evidence="1">Belongs to the prefoldin subunit alpha family.</text>
</comment>
<dbReference type="EMBL" id="RCMK01000366">
    <property type="protein sequence ID" value="KAG2933192.1"/>
    <property type="molecule type" value="Genomic_DNA"/>
</dbReference>
<dbReference type="SUPFAM" id="SSF46579">
    <property type="entry name" value="Prefoldin"/>
    <property type="match status" value="1"/>
</dbReference>
<dbReference type="Pfam" id="PF02996">
    <property type="entry name" value="Prefoldin"/>
    <property type="match status" value="1"/>
</dbReference>
<dbReference type="Gene3D" id="1.10.287.370">
    <property type="match status" value="1"/>
</dbReference>
<dbReference type="PANTHER" id="PTHR12409">
    <property type="entry name" value="PREFOLDIN SUBUNIT 3"/>
    <property type="match status" value="1"/>
</dbReference>
<dbReference type="InterPro" id="IPR004127">
    <property type="entry name" value="Prefoldin_subunit_alpha"/>
</dbReference>
<feature type="coiled-coil region" evidence="3">
    <location>
        <begin position="178"/>
        <end position="205"/>
    </location>
</feature>
<dbReference type="CDD" id="cd23156">
    <property type="entry name" value="Prefoldin_3"/>
    <property type="match status" value="1"/>
</dbReference>
<dbReference type="InterPro" id="IPR016655">
    <property type="entry name" value="PFD3"/>
</dbReference>
<evidence type="ECO:0000256" key="2">
    <source>
        <dbReference type="ARBA" id="ARBA00023186"/>
    </source>
</evidence>
<evidence type="ECO:0000313" key="6">
    <source>
        <dbReference type="Proteomes" id="UP000697107"/>
    </source>
</evidence>
<dbReference type="AlphaFoldDB" id="A0A8T1EVE5"/>
<dbReference type="PANTHER" id="PTHR12409:SF0">
    <property type="entry name" value="PREFOLDIN SUBUNIT 3"/>
    <property type="match status" value="1"/>
</dbReference>
<evidence type="ECO:0000313" key="5">
    <source>
        <dbReference type="EMBL" id="KAG2961977.1"/>
    </source>
</evidence>
<accession>A0A8T1EVE5</accession>
<evidence type="ECO:0000313" key="4">
    <source>
        <dbReference type="EMBL" id="KAG2933192.1"/>
    </source>
</evidence>
<dbReference type="GO" id="GO:0005737">
    <property type="term" value="C:cytoplasm"/>
    <property type="evidence" value="ECO:0007669"/>
    <property type="project" value="UniProtKB-ARBA"/>
</dbReference>
<dbReference type="Proteomes" id="UP000697107">
    <property type="component" value="Unassembled WGS sequence"/>
</dbReference>
<dbReference type="VEuPathDB" id="FungiDB:PC110_g14367"/>
<evidence type="ECO:0008006" key="7">
    <source>
        <dbReference type="Google" id="ProtNLM"/>
    </source>
</evidence>
<dbReference type="InterPro" id="IPR009053">
    <property type="entry name" value="Prefoldin"/>
</dbReference>
<reference evidence="5" key="1">
    <citation type="submission" date="2018-10" db="EMBL/GenBank/DDBJ databases">
        <title>Effector identification in a new, highly contiguous assembly of the strawberry crown rot pathogen Phytophthora cactorum.</title>
        <authorList>
            <person name="Armitage A.D."/>
            <person name="Nellist C.F."/>
            <person name="Bates H."/>
            <person name="Vickerstaff R.J."/>
            <person name="Harrison R.J."/>
        </authorList>
    </citation>
    <scope>NUCLEOTIDE SEQUENCE</scope>
    <source>
        <strain evidence="4">4040</strain>
        <strain evidence="5">P415</strain>
    </source>
</reference>
<dbReference type="GO" id="GO:0015631">
    <property type="term" value="F:tubulin binding"/>
    <property type="evidence" value="ECO:0007669"/>
    <property type="project" value="TreeGrafter"/>
</dbReference>
<dbReference type="Proteomes" id="UP000736787">
    <property type="component" value="Unassembled WGS sequence"/>
</dbReference>
<comment type="caution">
    <text evidence="5">The sequence shown here is derived from an EMBL/GenBank/DDBJ whole genome shotgun (WGS) entry which is preliminary data.</text>
</comment>
<evidence type="ECO:0000256" key="3">
    <source>
        <dbReference type="SAM" id="Coils"/>
    </source>
</evidence>
<dbReference type="FunFam" id="1.10.287.370:FF:000001">
    <property type="entry name" value="Prefoldin subunit 3"/>
    <property type="match status" value="1"/>
</dbReference>